<keyword evidence="2" id="KW-0677">Repeat</keyword>
<evidence type="ECO:0000256" key="2">
    <source>
        <dbReference type="ARBA" id="ARBA00022737"/>
    </source>
</evidence>
<dbReference type="EMBL" id="JARBHA010000016">
    <property type="protein sequence ID" value="KAJ9679139.1"/>
    <property type="molecule type" value="Genomic_DNA"/>
</dbReference>
<keyword evidence="1" id="KW-0479">Metal-binding</keyword>
<organism evidence="6 7">
    <name type="scientific">Vitis rotundifolia</name>
    <name type="common">Muscadine grape</name>
    <dbReference type="NCBI Taxonomy" id="103349"/>
    <lineage>
        <taxon>Eukaryota</taxon>
        <taxon>Viridiplantae</taxon>
        <taxon>Streptophyta</taxon>
        <taxon>Embryophyta</taxon>
        <taxon>Tracheophyta</taxon>
        <taxon>Spermatophyta</taxon>
        <taxon>Magnoliopsida</taxon>
        <taxon>eudicotyledons</taxon>
        <taxon>Gunneridae</taxon>
        <taxon>Pentapetalae</taxon>
        <taxon>rosids</taxon>
        <taxon>Vitales</taxon>
        <taxon>Vitaceae</taxon>
        <taxon>Viteae</taxon>
        <taxon>Vitis</taxon>
    </lineage>
</organism>
<feature type="compositionally biased region" description="Pro residues" evidence="4">
    <location>
        <begin position="78"/>
        <end position="91"/>
    </location>
</feature>
<dbReference type="Pfam" id="PF04968">
    <property type="entry name" value="CHORD"/>
    <property type="match status" value="2"/>
</dbReference>
<feature type="domain" description="CHORD" evidence="5">
    <location>
        <begin position="10"/>
        <end position="68"/>
    </location>
</feature>
<keyword evidence="3" id="KW-0862">Zinc</keyword>
<sequence>MEEQAAKVRCQRMGCDATFSPDDNPDDSCRYHDSPIFHDGMKEWSCCKKRSHDFSLFLAIPGCKTGKHTTEKPVLAKPAPPKSQVPAPAPAPDASSKQTCSRCQQGFFCSEHGSQAREKSLQTDLTAENNTGVQEGLAAPAKKIVDINQPQTCGNKGCGMTFKEKDNHETACSYHPGPAVFHDRLRGWKCCDIHVKEFDEFMSIPPCTKGWHNANSVS</sequence>
<dbReference type="GO" id="GO:0050832">
    <property type="term" value="P:defense response to fungus"/>
    <property type="evidence" value="ECO:0007669"/>
    <property type="project" value="TreeGrafter"/>
</dbReference>
<dbReference type="Proteomes" id="UP001168098">
    <property type="component" value="Unassembled WGS sequence"/>
</dbReference>
<feature type="domain" description="CHORD" evidence="5">
    <location>
        <begin position="153"/>
        <end position="212"/>
    </location>
</feature>
<name>A0AA38YZ86_VITRO</name>
<feature type="region of interest" description="Disordered" evidence="4">
    <location>
        <begin position="69"/>
        <end position="94"/>
    </location>
</feature>
<evidence type="ECO:0000313" key="6">
    <source>
        <dbReference type="EMBL" id="KAJ9679139.1"/>
    </source>
</evidence>
<dbReference type="InterPro" id="IPR043316">
    <property type="entry name" value="RAR1"/>
</dbReference>
<dbReference type="PANTHER" id="PTHR47895">
    <property type="entry name" value="CYSTEINE AND HISTIDINE-RICH DOMAIN-CONTAINING PROTEIN RAR1"/>
    <property type="match status" value="1"/>
</dbReference>
<dbReference type="AlphaFoldDB" id="A0AA38YZ86"/>
<dbReference type="GO" id="GO:0051879">
    <property type="term" value="F:Hsp90 protein binding"/>
    <property type="evidence" value="ECO:0007669"/>
    <property type="project" value="TreeGrafter"/>
</dbReference>
<evidence type="ECO:0000256" key="4">
    <source>
        <dbReference type="SAM" id="MobiDB-lite"/>
    </source>
</evidence>
<proteinExistence type="predicted"/>
<evidence type="ECO:0000313" key="7">
    <source>
        <dbReference type="Proteomes" id="UP001168098"/>
    </source>
</evidence>
<dbReference type="PROSITE" id="PS51401">
    <property type="entry name" value="CHORD"/>
    <property type="match status" value="2"/>
</dbReference>
<reference evidence="6 7" key="1">
    <citation type="journal article" date="2023" name="BMC Biotechnol.">
        <title>Vitis rotundifolia cv Carlos genome sequencing.</title>
        <authorList>
            <person name="Huff M."/>
            <person name="Hulse-Kemp A."/>
            <person name="Scheffler B."/>
            <person name="Youngblood R."/>
            <person name="Simpson S."/>
            <person name="Babiker E."/>
            <person name="Staton M."/>
        </authorList>
    </citation>
    <scope>NUCLEOTIDE SEQUENCE [LARGE SCALE GENOMIC DNA]</scope>
    <source>
        <tissue evidence="6">Leaf</tissue>
    </source>
</reference>
<dbReference type="InterPro" id="IPR007051">
    <property type="entry name" value="CHORD_dom"/>
</dbReference>
<keyword evidence="7" id="KW-1185">Reference proteome</keyword>
<evidence type="ECO:0000256" key="1">
    <source>
        <dbReference type="ARBA" id="ARBA00022723"/>
    </source>
</evidence>
<dbReference type="Gene3D" id="4.10.1130.20">
    <property type="match status" value="2"/>
</dbReference>
<evidence type="ECO:0000256" key="3">
    <source>
        <dbReference type="ARBA" id="ARBA00022833"/>
    </source>
</evidence>
<dbReference type="GO" id="GO:0005737">
    <property type="term" value="C:cytoplasm"/>
    <property type="evidence" value="ECO:0007669"/>
    <property type="project" value="TreeGrafter"/>
</dbReference>
<dbReference type="GO" id="GO:0042742">
    <property type="term" value="P:defense response to bacterium"/>
    <property type="evidence" value="ECO:0007669"/>
    <property type="project" value="TreeGrafter"/>
</dbReference>
<protein>
    <recommendedName>
        <fullName evidence="5">CHORD domain-containing protein</fullName>
    </recommendedName>
</protein>
<gene>
    <name evidence="6" type="ORF">PVL29_021155</name>
</gene>
<dbReference type="GO" id="GO:0005634">
    <property type="term" value="C:nucleus"/>
    <property type="evidence" value="ECO:0007669"/>
    <property type="project" value="TreeGrafter"/>
</dbReference>
<dbReference type="GO" id="GO:0046872">
    <property type="term" value="F:metal ion binding"/>
    <property type="evidence" value="ECO:0007669"/>
    <property type="project" value="UniProtKB-KW"/>
</dbReference>
<dbReference type="FunFam" id="4.10.1130.20:FF:000003">
    <property type="entry name" value="Cysteine and histidine-rich domain-containing protein RAR1"/>
    <property type="match status" value="1"/>
</dbReference>
<comment type="caution">
    <text evidence="6">The sequence shown here is derived from an EMBL/GenBank/DDBJ whole genome shotgun (WGS) entry which is preliminary data.</text>
</comment>
<dbReference type="PANTHER" id="PTHR47895:SF2">
    <property type="entry name" value="CYSTEINE AND HISTIDINE-RICH DOMAIN-CONTAINING PROTEIN RAR1"/>
    <property type="match status" value="1"/>
</dbReference>
<accession>A0AA38YZ86</accession>
<evidence type="ECO:0000259" key="5">
    <source>
        <dbReference type="PROSITE" id="PS51401"/>
    </source>
</evidence>